<keyword evidence="1" id="KW-0694">RNA-binding</keyword>
<dbReference type="InterPro" id="IPR035979">
    <property type="entry name" value="RBD_domain_sf"/>
</dbReference>
<dbReference type="Gene3D" id="3.30.70.330">
    <property type="match status" value="2"/>
</dbReference>
<protein>
    <submittedName>
        <fullName evidence="3">Splicing regulatory glutamine/lysine-rich protein 1</fullName>
    </submittedName>
</protein>
<dbReference type="EMBL" id="CASHTH010002205">
    <property type="protein sequence ID" value="CAI8026246.1"/>
    <property type="molecule type" value="Genomic_DNA"/>
</dbReference>
<feature type="domain" description="RRM" evidence="2">
    <location>
        <begin position="216"/>
        <end position="291"/>
    </location>
</feature>
<keyword evidence="4" id="KW-1185">Reference proteome</keyword>
<feature type="domain" description="RRM" evidence="2">
    <location>
        <begin position="8"/>
        <end position="87"/>
    </location>
</feature>
<dbReference type="PANTHER" id="PTHR32343:SF71">
    <property type="entry name" value="SPLICING REGULATORY GLUTAMIC ACID AND LYSINE RICH PROTEIN 1"/>
    <property type="match status" value="1"/>
</dbReference>
<dbReference type="Pfam" id="PF00076">
    <property type="entry name" value="RRM_1"/>
    <property type="match status" value="2"/>
</dbReference>
<proteinExistence type="predicted"/>
<dbReference type="GO" id="GO:0005654">
    <property type="term" value="C:nucleoplasm"/>
    <property type="evidence" value="ECO:0007669"/>
    <property type="project" value="TreeGrafter"/>
</dbReference>
<evidence type="ECO:0000313" key="3">
    <source>
        <dbReference type="EMBL" id="CAI8026246.1"/>
    </source>
</evidence>
<evidence type="ECO:0000256" key="1">
    <source>
        <dbReference type="PROSITE-ProRule" id="PRU00176"/>
    </source>
</evidence>
<evidence type="ECO:0000313" key="4">
    <source>
        <dbReference type="Proteomes" id="UP001174909"/>
    </source>
</evidence>
<gene>
    <name evidence="3" type="ORF">GBAR_LOCUS15096</name>
</gene>
<comment type="caution">
    <text evidence="3">The sequence shown here is derived from an EMBL/GenBank/DDBJ whole genome shotgun (WGS) entry which is preliminary data.</text>
</comment>
<dbReference type="InterPro" id="IPR000504">
    <property type="entry name" value="RRM_dom"/>
</dbReference>
<dbReference type="InterPro" id="IPR012677">
    <property type="entry name" value="Nucleotide-bd_a/b_plait_sf"/>
</dbReference>
<evidence type="ECO:0000259" key="2">
    <source>
        <dbReference type="PROSITE" id="PS50102"/>
    </source>
</evidence>
<sequence length="351" mass="37438">MGDEGEVPLIQVTNVSPQTTNQQMKELFSYLGSTKELKVYPESDSAVSFPSKVCFVRFAELASCHTALHLTNCILVDRALIVVKSKYPEIPDETVALSLAAPAIAVANIGVQQPITHTAPLLPTPPSLFNMGGLGTSVLGNPPCTAAATVAALSAAIPGLAGLAPGMLQLPAMSVASVATSMGVTKPLISVMGTVVPQPPPLTGNVDPTKIEEIRRTVYVGNLSTKLTAEQVLTFFQPCGEIKYVRMAGDETQPTRFAFVEFASPDSVPIALQYNGAMFGDRPVKVNHSKNAIVKPQGVTPQEEKREVEEAMKRIKEANKVLSTTVVVVNTNSAVWWLHSNWLKQSCVCSA</sequence>
<accession>A0AA35WRB9</accession>
<dbReference type="GO" id="GO:0003723">
    <property type="term" value="F:RNA binding"/>
    <property type="evidence" value="ECO:0007669"/>
    <property type="project" value="UniProtKB-UniRule"/>
</dbReference>
<dbReference type="SMART" id="SM00360">
    <property type="entry name" value="RRM"/>
    <property type="match status" value="2"/>
</dbReference>
<dbReference type="AlphaFoldDB" id="A0AA35WRB9"/>
<dbReference type="SUPFAM" id="SSF54928">
    <property type="entry name" value="RNA-binding domain, RBD"/>
    <property type="match status" value="2"/>
</dbReference>
<dbReference type="CDD" id="cd12260">
    <property type="entry name" value="RRM2_SREK1"/>
    <property type="match status" value="1"/>
</dbReference>
<organism evidence="3 4">
    <name type="scientific">Geodia barretti</name>
    <name type="common">Barrett's horny sponge</name>
    <dbReference type="NCBI Taxonomy" id="519541"/>
    <lineage>
        <taxon>Eukaryota</taxon>
        <taxon>Metazoa</taxon>
        <taxon>Porifera</taxon>
        <taxon>Demospongiae</taxon>
        <taxon>Heteroscleromorpha</taxon>
        <taxon>Tetractinellida</taxon>
        <taxon>Astrophorina</taxon>
        <taxon>Geodiidae</taxon>
        <taxon>Geodia</taxon>
    </lineage>
</organism>
<dbReference type="InterPro" id="IPR034192">
    <property type="entry name" value="SREK1_RRM2"/>
</dbReference>
<reference evidence="3" key="1">
    <citation type="submission" date="2023-03" db="EMBL/GenBank/DDBJ databases">
        <authorList>
            <person name="Steffen K."/>
            <person name="Cardenas P."/>
        </authorList>
    </citation>
    <scope>NUCLEOTIDE SEQUENCE</scope>
</reference>
<name>A0AA35WRB9_GEOBA</name>
<dbReference type="PROSITE" id="PS50102">
    <property type="entry name" value="RRM"/>
    <property type="match status" value="2"/>
</dbReference>
<dbReference type="PANTHER" id="PTHR32343">
    <property type="entry name" value="SERINE/ARGININE-RICH SPLICING FACTOR"/>
    <property type="match status" value="1"/>
</dbReference>
<dbReference type="Proteomes" id="UP001174909">
    <property type="component" value="Unassembled WGS sequence"/>
</dbReference>